<gene>
    <name evidence="3" type="primary">Fbxl15</name>
</gene>
<evidence type="ECO:0000313" key="3">
    <source>
        <dbReference type="EMBL" id="CAB3245087.1"/>
    </source>
</evidence>
<dbReference type="GO" id="GO:0019005">
    <property type="term" value="C:SCF ubiquitin ligase complex"/>
    <property type="evidence" value="ECO:0007669"/>
    <property type="project" value="TreeGrafter"/>
</dbReference>
<name>A0A6F9DC29_9ASCI</name>
<dbReference type="SMART" id="SM00367">
    <property type="entry name" value="LRR_CC"/>
    <property type="match status" value="4"/>
</dbReference>
<evidence type="ECO:0000259" key="1">
    <source>
        <dbReference type="Pfam" id="PF00646"/>
    </source>
</evidence>
<dbReference type="GO" id="GO:0031146">
    <property type="term" value="P:SCF-dependent proteasomal ubiquitin-dependent protein catabolic process"/>
    <property type="evidence" value="ECO:0007669"/>
    <property type="project" value="TreeGrafter"/>
</dbReference>
<organism evidence="3">
    <name type="scientific">Phallusia mammillata</name>
    <dbReference type="NCBI Taxonomy" id="59560"/>
    <lineage>
        <taxon>Eukaryota</taxon>
        <taxon>Metazoa</taxon>
        <taxon>Chordata</taxon>
        <taxon>Tunicata</taxon>
        <taxon>Ascidiacea</taxon>
        <taxon>Phlebobranchia</taxon>
        <taxon>Ascidiidae</taxon>
        <taxon>Phallusia</taxon>
    </lineage>
</organism>
<dbReference type="InterPro" id="IPR057207">
    <property type="entry name" value="FBXL15_LRR"/>
</dbReference>
<reference evidence="3" key="1">
    <citation type="submission" date="2020-04" db="EMBL/GenBank/DDBJ databases">
        <authorList>
            <person name="Neveu A P."/>
        </authorList>
    </citation>
    <scope>NUCLEOTIDE SEQUENCE</scope>
    <source>
        <tissue evidence="3">Whole embryo</tissue>
    </source>
</reference>
<dbReference type="InterPro" id="IPR006553">
    <property type="entry name" value="Leu-rich_rpt_Cys-con_subtyp"/>
</dbReference>
<dbReference type="PANTHER" id="PTHR13318:SF261">
    <property type="entry name" value="F-BOX DOMAIN-CONTAINING PROTEIN"/>
    <property type="match status" value="1"/>
</dbReference>
<dbReference type="EMBL" id="LR785100">
    <property type="protein sequence ID" value="CAB3245087.1"/>
    <property type="molecule type" value="mRNA"/>
</dbReference>
<dbReference type="Pfam" id="PF25372">
    <property type="entry name" value="DUF7885"/>
    <property type="match status" value="1"/>
</dbReference>
<evidence type="ECO:0000259" key="2">
    <source>
        <dbReference type="Pfam" id="PF25372"/>
    </source>
</evidence>
<dbReference type="Gene3D" id="3.80.10.10">
    <property type="entry name" value="Ribonuclease Inhibitor"/>
    <property type="match status" value="1"/>
</dbReference>
<dbReference type="SUPFAM" id="SSF52047">
    <property type="entry name" value="RNI-like"/>
    <property type="match status" value="1"/>
</dbReference>
<feature type="domain" description="F-box" evidence="1">
    <location>
        <begin position="27"/>
        <end position="58"/>
    </location>
</feature>
<sequence length="308" mass="35574">MYSYDFLVETRFWDACAMDMVSSLPLHDVVFPKIFKYLSIEELFTLRMVSKTYCHTIKEYFKQCLKLDLSQVVNKTKFTSDAFKILTDENEVLQDLNLTDANHWLTDDLLVPVVCSCPQLNKIDVTNCTQLSNRSLCMMGTYCNQLTHVTLQGCHWVDKDNYLVLVSNNPNLLFLNVSSCWSLDDECMCITANKCNKLQTVSVSKCYSVSDQTIERLASFCSELQKLDISGCWRVSDNGIRICVYWVVEEYCNKLKELCVKDCQNVTERSLKRLRDLKIKVDIAPWSQEIVRNVQFGVFQLGSINLQI</sequence>
<dbReference type="AlphaFoldDB" id="A0A6F9DC29"/>
<dbReference type="Pfam" id="PF00646">
    <property type="entry name" value="F-box"/>
    <property type="match status" value="1"/>
</dbReference>
<dbReference type="InterPro" id="IPR001810">
    <property type="entry name" value="F-box_dom"/>
</dbReference>
<feature type="domain" description="F-box/LRR-repeat protein 15-like leucin rich repeat" evidence="2">
    <location>
        <begin position="86"/>
        <end position="241"/>
    </location>
</feature>
<protein>
    <submittedName>
        <fullName evidence="3">F-box/LRR-repeat protein 15</fullName>
    </submittedName>
</protein>
<dbReference type="InterPro" id="IPR032675">
    <property type="entry name" value="LRR_dom_sf"/>
</dbReference>
<dbReference type="PANTHER" id="PTHR13318">
    <property type="entry name" value="PARTNER OF PAIRED, ISOFORM B-RELATED"/>
    <property type="match status" value="1"/>
</dbReference>
<dbReference type="CDD" id="cd22126">
    <property type="entry name" value="F-box_FBXL15"/>
    <property type="match status" value="1"/>
</dbReference>
<accession>A0A6F9DC29</accession>
<proteinExistence type="evidence at transcript level"/>